<feature type="domain" description="GP-PDE" evidence="1">
    <location>
        <begin position="283"/>
        <end position="518"/>
    </location>
</feature>
<gene>
    <name evidence="2" type="primary">ugpQ</name>
    <name evidence="2" type="ORF">I41_00460</name>
</gene>
<evidence type="ECO:0000313" key="3">
    <source>
        <dbReference type="Proteomes" id="UP000317909"/>
    </source>
</evidence>
<dbReference type="KEGG" id="llh:I41_00460"/>
<accession>A0A517TR86</accession>
<sequence>MFGPRMQLDLPRRRSSFALIAPTLLMATVGLSLIPRTSRAVDVTWNFDGATPLSASIGVGSITYRDVLGTGWGPTTTAFGLQTALGLPAFPDGGSGGVMGFPATNPNQGYQVNHGGAAADAYTMIWDYLSPAASDGKWRNLYQSDLTNSNDGEFFIANSLSGGIGISGQYQGSIVPNAWNRIAVTRQSNGTMNKFINGALVGTQSATDARWTLDPSFYLFTDEDNETAPGYVSSFRYVDSALPSEQVRLLGNVNSAGATVAGPTIPDPSPEPPAPTPPLFGRTQIMGHRAGGTLAPENTLAAVAKGFEVGIDLIEIDLHLTSDGHAVVLHDDTVDRTTNGTGPVSSKTLAQVKALDAGSWFSPQYAGEKVPTLTELLQYVDGRARILLDVKVASNQAFRNAVNSAIVASGASLDDIWVWPASSQYTSDPRFGNAEIQLLTSIPSNLSDANLQALKASGVAGLSVGDGSITQEAINAFHRNGMWVDVYTVNSPARMEQLIAMGVDSIETDRPDLMADIIYAGDADNDFDVDGADYLSWQRQGNFAANLAAWKKTFGHQQGSLPAGAVPFASAVPEPTAAILAACGAFAIVMLRRSLS</sequence>
<dbReference type="SUPFAM" id="SSF49899">
    <property type="entry name" value="Concanavalin A-like lectins/glucanases"/>
    <property type="match status" value="1"/>
</dbReference>
<dbReference type="Gene3D" id="3.20.20.190">
    <property type="entry name" value="Phosphatidylinositol (PI) phosphodiesterase"/>
    <property type="match status" value="1"/>
</dbReference>
<dbReference type="Gene3D" id="2.60.120.200">
    <property type="match status" value="1"/>
</dbReference>
<protein>
    <submittedName>
        <fullName evidence="2">Glycerophosphoryl diester phosphodiesterase</fullName>
        <ecNumber evidence="2">3.1.4.46</ecNumber>
    </submittedName>
</protein>
<dbReference type="GO" id="GO:0006629">
    <property type="term" value="P:lipid metabolic process"/>
    <property type="evidence" value="ECO:0007669"/>
    <property type="project" value="InterPro"/>
</dbReference>
<evidence type="ECO:0000313" key="2">
    <source>
        <dbReference type="EMBL" id="QDT70893.1"/>
    </source>
</evidence>
<keyword evidence="2" id="KW-0378">Hydrolase</keyword>
<dbReference type="InterPro" id="IPR017946">
    <property type="entry name" value="PLC-like_Pdiesterase_TIM-brl"/>
</dbReference>
<dbReference type="PROSITE" id="PS51704">
    <property type="entry name" value="GP_PDE"/>
    <property type="match status" value="1"/>
</dbReference>
<dbReference type="AlphaFoldDB" id="A0A517TR86"/>
<dbReference type="GO" id="GO:0008889">
    <property type="term" value="F:glycerophosphodiester phosphodiesterase activity"/>
    <property type="evidence" value="ECO:0007669"/>
    <property type="project" value="UniProtKB-EC"/>
</dbReference>
<dbReference type="Pfam" id="PF03009">
    <property type="entry name" value="GDPD"/>
    <property type="match status" value="1"/>
</dbReference>
<dbReference type="PANTHER" id="PTHR46211">
    <property type="entry name" value="GLYCEROPHOSPHORYL DIESTER PHOSPHODIESTERASE"/>
    <property type="match status" value="1"/>
</dbReference>
<reference evidence="2 3" key="1">
    <citation type="submission" date="2019-02" db="EMBL/GenBank/DDBJ databases">
        <title>Deep-cultivation of Planctomycetes and their phenomic and genomic characterization uncovers novel biology.</title>
        <authorList>
            <person name="Wiegand S."/>
            <person name="Jogler M."/>
            <person name="Boedeker C."/>
            <person name="Pinto D."/>
            <person name="Vollmers J."/>
            <person name="Rivas-Marin E."/>
            <person name="Kohn T."/>
            <person name="Peeters S.H."/>
            <person name="Heuer A."/>
            <person name="Rast P."/>
            <person name="Oberbeckmann S."/>
            <person name="Bunk B."/>
            <person name="Jeske O."/>
            <person name="Meyerdierks A."/>
            <person name="Storesund J.E."/>
            <person name="Kallscheuer N."/>
            <person name="Luecker S."/>
            <person name="Lage O.M."/>
            <person name="Pohl T."/>
            <person name="Merkel B.J."/>
            <person name="Hornburger P."/>
            <person name="Mueller R.-W."/>
            <person name="Bruemmer F."/>
            <person name="Labrenz M."/>
            <person name="Spormann A.M."/>
            <person name="Op den Camp H."/>
            <person name="Overmann J."/>
            <person name="Amann R."/>
            <person name="Jetten M.S.M."/>
            <person name="Mascher T."/>
            <person name="Medema M.H."/>
            <person name="Devos D.P."/>
            <person name="Kaster A.-K."/>
            <person name="Ovreas L."/>
            <person name="Rohde M."/>
            <person name="Galperin M.Y."/>
            <person name="Jogler C."/>
        </authorList>
    </citation>
    <scope>NUCLEOTIDE SEQUENCE [LARGE SCALE GENOMIC DNA]</scope>
    <source>
        <strain evidence="2 3">I41</strain>
    </source>
</reference>
<dbReference type="EMBL" id="CP036339">
    <property type="protein sequence ID" value="QDT70893.1"/>
    <property type="molecule type" value="Genomic_DNA"/>
</dbReference>
<keyword evidence="3" id="KW-1185">Reference proteome</keyword>
<dbReference type="Pfam" id="PF13385">
    <property type="entry name" value="Laminin_G_3"/>
    <property type="match status" value="1"/>
</dbReference>
<dbReference type="EC" id="3.1.4.46" evidence="2"/>
<dbReference type="InterPro" id="IPR013320">
    <property type="entry name" value="ConA-like_dom_sf"/>
</dbReference>
<dbReference type="Proteomes" id="UP000317909">
    <property type="component" value="Chromosome"/>
</dbReference>
<name>A0A517TR86_9BACT</name>
<dbReference type="PANTHER" id="PTHR46211:SF14">
    <property type="entry name" value="GLYCEROPHOSPHODIESTER PHOSPHODIESTERASE"/>
    <property type="match status" value="1"/>
</dbReference>
<organism evidence="2 3">
    <name type="scientific">Lacipirellula limnantheis</name>
    <dbReference type="NCBI Taxonomy" id="2528024"/>
    <lineage>
        <taxon>Bacteria</taxon>
        <taxon>Pseudomonadati</taxon>
        <taxon>Planctomycetota</taxon>
        <taxon>Planctomycetia</taxon>
        <taxon>Pirellulales</taxon>
        <taxon>Lacipirellulaceae</taxon>
        <taxon>Lacipirellula</taxon>
    </lineage>
</organism>
<proteinExistence type="predicted"/>
<evidence type="ECO:0000259" key="1">
    <source>
        <dbReference type="PROSITE" id="PS51704"/>
    </source>
</evidence>
<dbReference type="InterPro" id="IPR030395">
    <property type="entry name" value="GP_PDE_dom"/>
</dbReference>
<dbReference type="SUPFAM" id="SSF51695">
    <property type="entry name" value="PLC-like phosphodiesterases"/>
    <property type="match status" value="1"/>
</dbReference>